<dbReference type="InterPro" id="IPR051839">
    <property type="entry name" value="RD_transcriptional_regulator"/>
</dbReference>
<evidence type="ECO:0000256" key="1">
    <source>
        <dbReference type="SAM" id="MobiDB-lite"/>
    </source>
</evidence>
<proteinExistence type="predicted"/>
<keyword evidence="3" id="KW-1185">Reference proteome</keyword>
<dbReference type="Proteomes" id="UP000076609">
    <property type="component" value="Unassembled WGS sequence"/>
</dbReference>
<sequence length="115" mass="12895">MASTTKRRFTDEFKREAVALWETSGRLQTEVAAELGIMPTMLRRWQRKQQEIGPPPASPAGKPPVSTMASPADQASEIARLRRELDRTRMERDILKKAVGILSASLETGFAEMPR</sequence>
<evidence type="ECO:0000313" key="2">
    <source>
        <dbReference type="EMBL" id="KZE18104.1"/>
    </source>
</evidence>
<dbReference type="Pfam" id="PF01527">
    <property type="entry name" value="HTH_Tnp_1"/>
    <property type="match status" value="1"/>
</dbReference>
<evidence type="ECO:0000313" key="3">
    <source>
        <dbReference type="Proteomes" id="UP000076609"/>
    </source>
</evidence>
<dbReference type="Gene3D" id="1.10.10.60">
    <property type="entry name" value="Homeodomain-like"/>
    <property type="match status" value="1"/>
</dbReference>
<organism evidence="2 3">
    <name type="scientific">Sphingomonas hankookensis</name>
    <dbReference type="NCBI Taxonomy" id="563996"/>
    <lineage>
        <taxon>Bacteria</taxon>
        <taxon>Pseudomonadati</taxon>
        <taxon>Pseudomonadota</taxon>
        <taxon>Alphaproteobacteria</taxon>
        <taxon>Sphingomonadales</taxon>
        <taxon>Sphingomonadaceae</taxon>
        <taxon>Sphingomonas</taxon>
    </lineage>
</organism>
<dbReference type="InterPro" id="IPR009057">
    <property type="entry name" value="Homeodomain-like_sf"/>
</dbReference>
<name>A0ABR5YFS4_9SPHN</name>
<dbReference type="SUPFAM" id="SSF46689">
    <property type="entry name" value="Homeodomain-like"/>
    <property type="match status" value="1"/>
</dbReference>
<feature type="region of interest" description="Disordered" evidence="1">
    <location>
        <begin position="46"/>
        <end position="75"/>
    </location>
</feature>
<feature type="compositionally biased region" description="Pro residues" evidence="1">
    <location>
        <begin position="53"/>
        <end position="62"/>
    </location>
</feature>
<comment type="caution">
    <text evidence="2">The sequence shown here is derived from an EMBL/GenBank/DDBJ whole genome shotgun (WGS) entry which is preliminary data.</text>
</comment>
<gene>
    <name evidence="2" type="ORF">AVT10_09300</name>
</gene>
<protein>
    <submittedName>
        <fullName evidence="2">Transposase</fullName>
    </submittedName>
</protein>
<reference evidence="3" key="1">
    <citation type="submission" date="2016-01" db="EMBL/GenBank/DDBJ databases">
        <title>Draft genome of Chromobacterium sp. F49.</title>
        <authorList>
            <person name="Hong K.W."/>
        </authorList>
    </citation>
    <scope>NUCLEOTIDE SEQUENCE [LARGE SCALE GENOMIC DNA]</scope>
    <source>
        <strain evidence="3">CN3</strain>
    </source>
</reference>
<dbReference type="PANTHER" id="PTHR33215">
    <property type="entry name" value="PROTEIN DISTAL ANTENNA"/>
    <property type="match status" value="1"/>
</dbReference>
<accession>A0ABR5YFS4</accession>
<dbReference type="PANTHER" id="PTHR33215:SF13">
    <property type="entry name" value="PROTEIN DISTAL ANTENNA"/>
    <property type="match status" value="1"/>
</dbReference>
<dbReference type="EMBL" id="LQQO01000003">
    <property type="protein sequence ID" value="KZE18104.1"/>
    <property type="molecule type" value="Genomic_DNA"/>
</dbReference>
<dbReference type="InterPro" id="IPR002514">
    <property type="entry name" value="Transposase_8"/>
</dbReference>